<organism evidence="1 2">
    <name type="scientific">Methylobacterium brachythecii</name>
    <dbReference type="NCBI Taxonomy" id="1176177"/>
    <lineage>
        <taxon>Bacteria</taxon>
        <taxon>Pseudomonadati</taxon>
        <taxon>Pseudomonadota</taxon>
        <taxon>Alphaproteobacteria</taxon>
        <taxon>Hyphomicrobiales</taxon>
        <taxon>Methylobacteriaceae</taxon>
        <taxon>Methylobacterium</taxon>
    </lineage>
</organism>
<dbReference type="EMBL" id="JACIDN010000002">
    <property type="protein sequence ID" value="MBB3901399.1"/>
    <property type="molecule type" value="Genomic_DNA"/>
</dbReference>
<dbReference type="Proteomes" id="UP000517759">
    <property type="component" value="Unassembled WGS sequence"/>
</dbReference>
<name>A0A7W6F5L7_9HYPH</name>
<reference evidence="1 2" key="1">
    <citation type="submission" date="2020-08" db="EMBL/GenBank/DDBJ databases">
        <title>Genomic Encyclopedia of Type Strains, Phase IV (KMG-IV): sequencing the most valuable type-strain genomes for metagenomic binning, comparative biology and taxonomic classification.</title>
        <authorList>
            <person name="Goeker M."/>
        </authorList>
    </citation>
    <scope>NUCLEOTIDE SEQUENCE [LARGE SCALE GENOMIC DNA]</scope>
    <source>
        <strain evidence="1 2">DSM 24105</strain>
    </source>
</reference>
<protein>
    <submittedName>
        <fullName evidence="1">Uncharacterized protein</fullName>
    </submittedName>
</protein>
<evidence type="ECO:0000313" key="1">
    <source>
        <dbReference type="EMBL" id="MBB3901399.1"/>
    </source>
</evidence>
<dbReference type="AlphaFoldDB" id="A0A7W6F5L7"/>
<accession>A0A7W6F5L7</accession>
<sequence>MDAVGIALQPGGFVFRIVGIAGVARDKSLACPDLPRNVRVEK</sequence>
<proteinExistence type="predicted"/>
<evidence type="ECO:0000313" key="2">
    <source>
        <dbReference type="Proteomes" id="UP000517759"/>
    </source>
</evidence>
<comment type="caution">
    <text evidence="1">The sequence shown here is derived from an EMBL/GenBank/DDBJ whole genome shotgun (WGS) entry which is preliminary data.</text>
</comment>
<gene>
    <name evidence="1" type="ORF">GGR33_000885</name>
</gene>